<keyword evidence="3" id="KW-1185">Reference proteome</keyword>
<evidence type="ECO:0000313" key="3">
    <source>
        <dbReference type="Proteomes" id="UP001239994"/>
    </source>
</evidence>
<feature type="non-terminal residue" evidence="2">
    <location>
        <position position="1"/>
    </location>
</feature>
<name>A0AAD9DYA8_9TELE</name>
<dbReference type="PANTHER" id="PTHR45532:SF1">
    <property type="entry name" value="WD REPEAT-CONTAINING PROTEIN 97"/>
    <property type="match status" value="1"/>
</dbReference>
<evidence type="ECO:0000313" key="2">
    <source>
        <dbReference type="EMBL" id="KAK1797433.1"/>
    </source>
</evidence>
<dbReference type="PANTHER" id="PTHR45532">
    <property type="entry name" value="WD REPEAT-CONTAINING PROTEIN 97"/>
    <property type="match status" value="1"/>
</dbReference>
<feature type="region of interest" description="Disordered" evidence="1">
    <location>
        <begin position="194"/>
        <end position="280"/>
    </location>
</feature>
<proteinExistence type="predicted"/>
<sequence>FLCNEDTVPDPPISSTKTYKHQPEWSPICKLHCSEEKEINDPDWECVLVRDRDLRGLQSGETQSSRTRKSTNQTRREAFTRYVELLYRQPLGIVIPEDDSFDLLTALCSPKPSEPQPLIPPLLQDGFFPNRSQATKRDEVKSDHPRQKTPGFVPNSVLAGRLWPDVVMDEVPPTKPWTLQADLGHDLMQSEMDERQFEEYDSGSPVHLLETPPKPQCPTPPPAPAPPPAPPQPKKMEYMLKPLKPLPPIKKDPPPPPQTLPPFPPKPDTPPPPHPSSPQLPHFLCQFLQEQWFCTMYPDRRSIPETLSATEFCDQLLDFLKCCSLEHKLCVLRAIVTLHTQGLLDNIQHITHTLLALHHTIRHSNMMDKDGFATELLNFLVCVNPHSYDITVELLTLLANKELRLQGIARGILQALGVDDAQRWILPQLQPWQGYPQQTLREAAYLWLHSWAEQYRVLKRPALVQDAQGKSVVAPAEVLCYFCWIQREAQTQPPPPPLEGRKDTVRLDTRSHRWEAVQRLGETHTMSRLREPQGLVLPPLVSRPFLMGFTRLLSLPLPRVTLSSFPFSLDPHCLREALPQRYFILERSYTHYYR</sequence>
<dbReference type="EMBL" id="JAROKS010000014">
    <property type="protein sequence ID" value="KAK1797433.1"/>
    <property type="molecule type" value="Genomic_DNA"/>
</dbReference>
<evidence type="ECO:0000256" key="1">
    <source>
        <dbReference type="SAM" id="MobiDB-lite"/>
    </source>
</evidence>
<protein>
    <submittedName>
        <fullName evidence="2">Uncharacterized protein</fullName>
    </submittedName>
</protein>
<dbReference type="AlphaFoldDB" id="A0AAD9DYA8"/>
<feature type="compositionally biased region" description="Pro residues" evidence="1">
    <location>
        <begin position="244"/>
        <end position="278"/>
    </location>
</feature>
<gene>
    <name evidence="2" type="ORF">P4O66_008804</name>
</gene>
<accession>A0AAD9DYA8</accession>
<comment type="caution">
    <text evidence="2">The sequence shown here is derived from an EMBL/GenBank/DDBJ whole genome shotgun (WGS) entry which is preliminary data.</text>
</comment>
<dbReference type="Proteomes" id="UP001239994">
    <property type="component" value="Unassembled WGS sequence"/>
</dbReference>
<organism evidence="2 3">
    <name type="scientific">Electrophorus voltai</name>
    <dbReference type="NCBI Taxonomy" id="2609070"/>
    <lineage>
        <taxon>Eukaryota</taxon>
        <taxon>Metazoa</taxon>
        <taxon>Chordata</taxon>
        <taxon>Craniata</taxon>
        <taxon>Vertebrata</taxon>
        <taxon>Euteleostomi</taxon>
        <taxon>Actinopterygii</taxon>
        <taxon>Neopterygii</taxon>
        <taxon>Teleostei</taxon>
        <taxon>Ostariophysi</taxon>
        <taxon>Gymnotiformes</taxon>
        <taxon>Gymnotoidei</taxon>
        <taxon>Gymnotidae</taxon>
        <taxon>Electrophorus</taxon>
    </lineage>
</organism>
<feature type="compositionally biased region" description="Pro residues" evidence="1">
    <location>
        <begin position="212"/>
        <end position="233"/>
    </location>
</feature>
<feature type="region of interest" description="Disordered" evidence="1">
    <location>
        <begin position="133"/>
        <end position="155"/>
    </location>
</feature>
<reference evidence="2" key="1">
    <citation type="submission" date="2023-03" db="EMBL/GenBank/DDBJ databases">
        <title>Electrophorus voltai genome.</title>
        <authorList>
            <person name="Bian C."/>
        </authorList>
    </citation>
    <scope>NUCLEOTIDE SEQUENCE</scope>
    <source>
        <strain evidence="2">CB-2022</strain>
        <tissue evidence="2">Muscle</tissue>
    </source>
</reference>
<feature type="compositionally biased region" description="Basic and acidic residues" evidence="1">
    <location>
        <begin position="135"/>
        <end position="146"/>
    </location>
</feature>